<organism evidence="2 3">
    <name type="scientific">Frankliniella occidentalis</name>
    <name type="common">Western flower thrips</name>
    <name type="synonym">Euthrips occidentalis</name>
    <dbReference type="NCBI Taxonomy" id="133901"/>
    <lineage>
        <taxon>Eukaryota</taxon>
        <taxon>Metazoa</taxon>
        <taxon>Ecdysozoa</taxon>
        <taxon>Arthropoda</taxon>
        <taxon>Hexapoda</taxon>
        <taxon>Insecta</taxon>
        <taxon>Pterygota</taxon>
        <taxon>Neoptera</taxon>
        <taxon>Paraneoptera</taxon>
        <taxon>Thysanoptera</taxon>
        <taxon>Terebrantia</taxon>
        <taxon>Thripoidea</taxon>
        <taxon>Thripidae</taxon>
        <taxon>Frankliniella</taxon>
    </lineage>
</organism>
<keyword evidence="1" id="KW-1133">Transmembrane helix</keyword>
<dbReference type="Proteomes" id="UP000504606">
    <property type="component" value="Unplaced"/>
</dbReference>
<dbReference type="RefSeq" id="XP_052126605.1">
    <property type="nucleotide sequence ID" value="XM_052270645.1"/>
</dbReference>
<keyword evidence="1" id="KW-0812">Transmembrane</keyword>
<keyword evidence="1" id="KW-0472">Membrane</keyword>
<evidence type="ECO:0000313" key="2">
    <source>
        <dbReference type="Proteomes" id="UP000504606"/>
    </source>
</evidence>
<sequence length="80" mass="9051">MDLAAALRWWQDRLVPRDGRLLSKIESQLFGNKTFSYYVFGVFCACAFSAVSKDSGLKLLAALRLVVALWCCYGRREQAV</sequence>
<name>A0A9C6X0B9_FRAOC</name>
<keyword evidence="2" id="KW-1185">Reference proteome</keyword>
<dbReference type="GeneID" id="127750089"/>
<gene>
    <name evidence="3" type="primary">LOC127750089</name>
</gene>
<protein>
    <submittedName>
        <fullName evidence="3">Uncharacterized protein LOC127750089 isoform X2</fullName>
    </submittedName>
</protein>
<reference evidence="3" key="1">
    <citation type="submission" date="2025-08" db="UniProtKB">
        <authorList>
            <consortium name="RefSeq"/>
        </authorList>
    </citation>
    <scope>IDENTIFICATION</scope>
    <source>
        <tissue evidence="3">Whole organism</tissue>
    </source>
</reference>
<accession>A0A9C6X0B9</accession>
<feature type="transmembrane region" description="Helical" evidence="1">
    <location>
        <begin position="34"/>
        <end position="51"/>
    </location>
</feature>
<proteinExistence type="predicted"/>
<evidence type="ECO:0000313" key="3">
    <source>
        <dbReference type="RefSeq" id="XP_052126605.1"/>
    </source>
</evidence>
<dbReference type="AlphaFoldDB" id="A0A9C6X0B9"/>
<evidence type="ECO:0000256" key="1">
    <source>
        <dbReference type="SAM" id="Phobius"/>
    </source>
</evidence>